<evidence type="ECO:0000256" key="1">
    <source>
        <dbReference type="SAM" id="MobiDB-lite"/>
    </source>
</evidence>
<reference evidence="3 4" key="2">
    <citation type="submission" date="2020-02" db="EMBL/GenBank/DDBJ databases">
        <title>Genome sequences of Thiorhodococcus mannitoliphagus and Thiorhodococcus minor, purple sulfur photosynthetic bacteria in the gammaproteobacterial family, Chromatiaceae.</title>
        <authorList>
            <person name="Aviles F.A."/>
            <person name="Meyer T.E."/>
            <person name="Kyndt J.A."/>
        </authorList>
    </citation>
    <scope>NUCLEOTIDE SEQUENCE [LARGE SCALE GENOMIC DNA]</scope>
    <source>
        <strain evidence="3 4">DSM 18266</strain>
    </source>
</reference>
<evidence type="ECO:0000313" key="4">
    <source>
        <dbReference type="Proteomes" id="UP000471640"/>
    </source>
</evidence>
<dbReference type="Proteomes" id="UP000471640">
    <property type="component" value="Unassembled WGS sequence"/>
</dbReference>
<feature type="region of interest" description="Disordered" evidence="1">
    <location>
        <begin position="89"/>
        <end position="120"/>
    </location>
</feature>
<dbReference type="CDD" id="cd07996">
    <property type="entry name" value="WGR_MMR_like"/>
    <property type="match status" value="1"/>
</dbReference>
<name>A0A6P1E484_9GAMM</name>
<dbReference type="EMBL" id="JAAIJR010000102">
    <property type="protein sequence ID" value="NEX22485.1"/>
    <property type="molecule type" value="Genomic_DNA"/>
</dbReference>
<evidence type="ECO:0000259" key="2">
    <source>
        <dbReference type="Pfam" id="PF05406"/>
    </source>
</evidence>
<feature type="compositionally biased region" description="Basic and acidic residues" evidence="1">
    <location>
        <begin position="107"/>
        <end position="120"/>
    </location>
</feature>
<feature type="domain" description="WGR" evidence="2">
    <location>
        <begin position="9"/>
        <end position="72"/>
    </location>
</feature>
<evidence type="ECO:0000313" key="3">
    <source>
        <dbReference type="EMBL" id="NEX22485.1"/>
    </source>
</evidence>
<gene>
    <name evidence="3" type="ORF">G3480_19600</name>
</gene>
<dbReference type="InterPro" id="IPR036930">
    <property type="entry name" value="WGR_dom_sf"/>
</dbReference>
<reference evidence="4" key="1">
    <citation type="journal article" date="2020" name="Microbiol. Resour. Announc.">
        <title>Draft Genome Sequences of Thiorhodococcus mannitoliphagus and Thiorhodococcus minor, Purple Sulfur Photosynthetic Bacteria in the Gammaproteobacterial Family Chromatiaceae.</title>
        <authorList>
            <person name="Aviles F.A."/>
            <person name="Meyer T.E."/>
            <person name="Kyndt J.A."/>
        </authorList>
    </citation>
    <scope>NUCLEOTIDE SEQUENCE [LARGE SCALE GENOMIC DNA]</scope>
    <source>
        <strain evidence="4">DSM 18266</strain>
    </source>
</reference>
<sequence>MQRRWVHPEKSRYYQVDFVQDLLGDWTLVLSWGGLGSRRGGMRILAVTSEAAGEDLVEAIAKRRRQRGYVELSGRAGEEADLMRRARVTTPQLRAGHDGGSEDLFEASDKDRQQEKSKKV</sequence>
<keyword evidence="4" id="KW-1185">Reference proteome</keyword>
<organism evidence="3 4">
    <name type="scientific">Thiorhodococcus mannitoliphagus</name>
    <dbReference type="NCBI Taxonomy" id="329406"/>
    <lineage>
        <taxon>Bacteria</taxon>
        <taxon>Pseudomonadati</taxon>
        <taxon>Pseudomonadota</taxon>
        <taxon>Gammaproteobacteria</taxon>
        <taxon>Chromatiales</taxon>
        <taxon>Chromatiaceae</taxon>
        <taxon>Thiorhodococcus</taxon>
    </lineage>
</organism>
<dbReference type="InterPro" id="IPR049809">
    <property type="entry name" value="YehF/YfeS-like_WGR"/>
</dbReference>
<dbReference type="AlphaFoldDB" id="A0A6P1E484"/>
<dbReference type="InterPro" id="IPR008893">
    <property type="entry name" value="WGR_domain"/>
</dbReference>
<comment type="caution">
    <text evidence="3">The sequence shown here is derived from an EMBL/GenBank/DDBJ whole genome shotgun (WGS) entry which is preliminary data.</text>
</comment>
<protein>
    <submittedName>
        <fullName evidence="3">WGR domain-containing protein</fullName>
    </submittedName>
</protein>
<dbReference type="Pfam" id="PF05406">
    <property type="entry name" value="WGR"/>
    <property type="match status" value="1"/>
</dbReference>
<accession>A0A6P1E484</accession>
<proteinExistence type="predicted"/>
<dbReference type="SUPFAM" id="SSF142921">
    <property type="entry name" value="WGR domain-like"/>
    <property type="match status" value="1"/>
</dbReference>